<dbReference type="Proteomes" id="UP000028623">
    <property type="component" value="Unassembled WGS sequence"/>
</dbReference>
<reference evidence="1 2" key="1">
    <citation type="submission" date="2014-07" db="EMBL/GenBank/DDBJ databases">
        <title>Epilithonimonas lactis LMG 22401 Genome.</title>
        <authorList>
            <person name="Pipes S.E."/>
            <person name="Stropko S.J."/>
        </authorList>
    </citation>
    <scope>NUCLEOTIDE SEQUENCE [LARGE SCALE GENOMIC DNA]</scope>
    <source>
        <strain evidence="1 2">LMG 24401</strain>
    </source>
</reference>
<dbReference type="AlphaFoldDB" id="A0A085B5W1"/>
<evidence type="ECO:0000313" key="1">
    <source>
        <dbReference type="EMBL" id="KFC17856.1"/>
    </source>
</evidence>
<proteinExistence type="predicted"/>
<protein>
    <submittedName>
        <fullName evidence="1">Uncharacterized protein</fullName>
    </submittedName>
</protein>
<organism evidence="1 2">
    <name type="scientific">Epilithonimonas lactis</name>
    <dbReference type="NCBI Taxonomy" id="421072"/>
    <lineage>
        <taxon>Bacteria</taxon>
        <taxon>Pseudomonadati</taxon>
        <taxon>Bacteroidota</taxon>
        <taxon>Flavobacteriia</taxon>
        <taxon>Flavobacteriales</taxon>
        <taxon>Weeksellaceae</taxon>
        <taxon>Chryseobacterium group</taxon>
        <taxon>Epilithonimonas</taxon>
    </lineage>
</organism>
<gene>
    <name evidence="1" type="ORF">IO89_20095</name>
</gene>
<comment type="caution">
    <text evidence="1">The sequence shown here is derived from an EMBL/GenBank/DDBJ whole genome shotgun (WGS) entry which is preliminary data.</text>
</comment>
<evidence type="ECO:0000313" key="2">
    <source>
        <dbReference type="Proteomes" id="UP000028623"/>
    </source>
</evidence>
<sequence length="68" mass="7751">MWRKGAYINGSANELTRQNISSASQKEVLFLWLKTSSLLLADFGKSNNSNEMSYEEKTKVCPAQKFFI</sequence>
<name>A0A085B5W1_9FLAO</name>
<dbReference type="EMBL" id="JPLY01000011">
    <property type="protein sequence ID" value="KFC17856.1"/>
    <property type="molecule type" value="Genomic_DNA"/>
</dbReference>
<keyword evidence="2" id="KW-1185">Reference proteome</keyword>
<accession>A0A085B5W1</accession>